<evidence type="ECO:0000256" key="1">
    <source>
        <dbReference type="ARBA" id="ARBA00004571"/>
    </source>
</evidence>
<dbReference type="SUPFAM" id="SSF141729">
    <property type="entry name" value="FimD N-terminal domain-like"/>
    <property type="match status" value="1"/>
</dbReference>
<dbReference type="InterPro" id="IPR025885">
    <property type="entry name" value="PapC_N"/>
</dbReference>
<evidence type="ECO:0000256" key="7">
    <source>
        <dbReference type="ARBA" id="ARBA00023136"/>
    </source>
</evidence>
<dbReference type="InterPro" id="IPR000015">
    <property type="entry name" value="Fimb_usher"/>
</dbReference>
<evidence type="ECO:0000256" key="11">
    <source>
        <dbReference type="SAM" id="Phobius"/>
    </source>
</evidence>
<protein>
    <submittedName>
        <fullName evidence="14">Fimbrial biogenesis outer membrane usher protein</fullName>
    </submittedName>
</protein>
<evidence type="ECO:0000313" key="15">
    <source>
        <dbReference type="Proteomes" id="UP001306510"/>
    </source>
</evidence>
<reference evidence="14 15" key="1">
    <citation type="submission" date="2022-04" db="EMBL/GenBank/DDBJ databases">
        <title>Whole genome surviellance of AMR bacteria from Assam, India: One Health Study.</title>
        <authorList>
            <person name="Mendem S.K."/>
            <person name="Rakshit O."/>
            <person name="Murugesan D."/>
            <person name="Shome R."/>
            <person name="Raisen C."/>
            <person name="Holmes M.A."/>
            <person name="Saikia K."/>
            <person name="Shome B.R."/>
        </authorList>
    </citation>
    <scope>NUCLEOTIDE SEQUENCE [LARGE SCALE GENOMIC DNA]</scope>
    <source>
        <strain evidence="14 15">MGG-11lp</strain>
    </source>
</reference>
<keyword evidence="9" id="KW-1029">Fimbrium biogenesis</keyword>
<comment type="subcellular location">
    <subcellularLocation>
        <location evidence="1 9">Cell outer membrane</location>
        <topology evidence="1 9">Multi-pass membrane protein</topology>
    </subcellularLocation>
</comment>
<evidence type="ECO:0000256" key="6">
    <source>
        <dbReference type="ARBA" id="ARBA00022729"/>
    </source>
</evidence>
<dbReference type="Gene3D" id="3.10.20.410">
    <property type="match status" value="1"/>
</dbReference>
<evidence type="ECO:0000259" key="13">
    <source>
        <dbReference type="Pfam" id="PF13954"/>
    </source>
</evidence>
<dbReference type="Proteomes" id="UP001306510">
    <property type="component" value="Unassembled WGS sequence"/>
</dbReference>
<evidence type="ECO:0000256" key="4">
    <source>
        <dbReference type="ARBA" id="ARBA00022452"/>
    </source>
</evidence>
<dbReference type="PANTHER" id="PTHR30451:SF20">
    <property type="entry name" value="FIMBRIAE USHER"/>
    <property type="match status" value="1"/>
</dbReference>
<organism evidence="14 15">
    <name type="scientific">Enterobacter vonholyi</name>
    <dbReference type="NCBI Taxonomy" id="2797505"/>
    <lineage>
        <taxon>Bacteria</taxon>
        <taxon>Pseudomonadati</taxon>
        <taxon>Pseudomonadota</taxon>
        <taxon>Gammaproteobacteria</taxon>
        <taxon>Enterobacterales</taxon>
        <taxon>Enterobacteriaceae</taxon>
        <taxon>Enterobacter</taxon>
    </lineage>
</organism>
<feature type="domain" description="PapC N-terminal" evidence="13">
    <location>
        <begin position="52"/>
        <end position="190"/>
    </location>
</feature>
<evidence type="ECO:0000256" key="9">
    <source>
        <dbReference type="RuleBase" id="RU003884"/>
    </source>
</evidence>
<evidence type="ECO:0000256" key="2">
    <source>
        <dbReference type="ARBA" id="ARBA00008064"/>
    </source>
</evidence>
<dbReference type="Pfam" id="PF13954">
    <property type="entry name" value="PapC_N"/>
    <property type="match status" value="1"/>
</dbReference>
<dbReference type="InterPro" id="IPR018030">
    <property type="entry name" value="Fimbrial_membr_usher_CS"/>
</dbReference>
<sequence>MERMSLRKDTCKGPQEVTKLSLLSITLLIVNLSVISFSATASDEVSSEEYIFDAELFKGTNFDQSVLESLKNPNAIAAGEYKLDVYINNELLGNYTVPYITHDNSVLPCLPENLISDIGLRENVTVSKNTKSCLITSDISTAIVARTNLSELKLNVSVPQAMLLSRPKDYVNPDKFQTGNNVGFLNYVSNYYHVSYSDSRGSNLDSLWLSLNGGINIASWQYRQISNLNWNKETGYQWNNVRQYVQRPLPAFNTQLMAGQLITNGKFFSGMSYNGLNLSSAEEMLPQSQRGYAPLIKGIASSNAKVTIRQNGLDIYQTTVPPGAFEINDLYPTGGNGDLTVVITEADGTIKTFSVPFSALPESIRPGMSKYNLALGRVRDTDVTTEFGDFIYQRGITNALTANGGLRMAKNYTAYVFGGVHASRIGAIGADATYSTAKLSDDRTSQGWMSHLSWSKTFSATGTNLSLASYRYSTAGYRDLLSVLGDRNKIYTGNEWLNYTSGQRERWDLTLSQTLGDFGTSYINAATQSYRDGRSRDTQYQLGFSKMLGRNISMNVALTRQRVGTYNDRGHVENAAAVSFSIPLFSDSPRPVSFSTSYNHSNSGGDQYQASASGMADDNQTTSYSITAIRDQKYQQNVFSGSLQRRLPKASLAASASKGQGYWQTSANAQGALAVHAGGVTFGPYLGDTFAIVEAKGAEGARIFSSDQTVIDNNGYALIPALTPYRYNNISLDPKGMQGHAEIIDSQKRVVPVAGAAVNVSFKTRTGTALLITVTSREGNTLPMGTQVYDQQGEAIGITGQGGQVYVRVPDTSGELLAEWGNGKKCYIPYTLSEDEINAEIVNLSATCSNRQGGVS</sequence>
<evidence type="ECO:0000259" key="12">
    <source>
        <dbReference type="Pfam" id="PF13953"/>
    </source>
</evidence>
<keyword evidence="7 9" id="KW-0472">Membrane</keyword>
<evidence type="ECO:0000313" key="14">
    <source>
        <dbReference type="EMBL" id="MEB6412271.1"/>
    </source>
</evidence>
<feature type="transmembrane region" description="Helical" evidence="11">
    <location>
        <begin position="20"/>
        <end position="39"/>
    </location>
</feature>
<dbReference type="EMBL" id="JALLMC010000011">
    <property type="protein sequence ID" value="MEB6412271.1"/>
    <property type="molecule type" value="Genomic_DNA"/>
</dbReference>
<keyword evidence="3 9" id="KW-0813">Transport</keyword>
<dbReference type="InterPro" id="IPR043142">
    <property type="entry name" value="PapC-like_C_sf"/>
</dbReference>
<name>A0ABU6EAP8_9ENTR</name>
<feature type="region of interest" description="Disordered" evidence="10">
    <location>
        <begin position="597"/>
        <end position="616"/>
    </location>
</feature>
<dbReference type="Gene3D" id="2.60.40.2610">
    <property type="entry name" value="Outer membrane usher protein FimD, plug domain"/>
    <property type="match status" value="1"/>
</dbReference>
<comment type="similarity">
    <text evidence="2 9">Belongs to the fimbrial export usher family.</text>
</comment>
<keyword evidence="15" id="KW-1185">Reference proteome</keyword>
<evidence type="ECO:0000256" key="10">
    <source>
        <dbReference type="SAM" id="MobiDB-lite"/>
    </source>
</evidence>
<dbReference type="RefSeq" id="WP_325848938.1">
    <property type="nucleotide sequence ID" value="NZ_JALLMC010000011.1"/>
</dbReference>
<dbReference type="PANTHER" id="PTHR30451">
    <property type="entry name" value="OUTER MEMBRANE USHER PROTEIN"/>
    <property type="match status" value="1"/>
</dbReference>
<dbReference type="Pfam" id="PF00577">
    <property type="entry name" value="Usher"/>
    <property type="match status" value="1"/>
</dbReference>
<dbReference type="InterPro" id="IPR025949">
    <property type="entry name" value="PapC-like_C"/>
</dbReference>
<dbReference type="PROSITE" id="PS01151">
    <property type="entry name" value="FIMBRIAL_USHER"/>
    <property type="match status" value="1"/>
</dbReference>
<keyword evidence="11" id="KW-1133">Transmembrane helix</keyword>
<keyword evidence="4" id="KW-1134">Transmembrane beta strand</keyword>
<keyword evidence="5 9" id="KW-0812">Transmembrane</keyword>
<dbReference type="Pfam" id="PF13953">
    <property type="entry name" value="PapC_C"/>
    <property type="match status" value="1"/>
</dbReference>
<evidence type="ECO:0000256" key="3">
    <source>
        <dbReference type="ARBA" id="ARBA00022448"/>
    </source>
</evidence>
<dbReference type="InterPro" id="IPR037224">
    <property type="entry name" value="PapC_N_sf"/>
</dbReference>
<feature type="domain" description="PapC-like C-terminal" evidence="12">
    <location>
        <begin position="771"/>
        <end position="834"/>
    </location>
</feature>
<comment type="caution">
    <text evidence="14">The sequence shown here is derived from an EMBL/GenBank/DDBJ whole genome shotgun (WGS) entry which is preliminary data.</text>
</comment>
<keyword evidence="8 9" id="KW-0998">Cell outer membrane</keyword>
<evidence type="ECO:0000256" key="5">
    <source>
        <dbReference type="ARBA" id="ARBA00022692"/>
    </source>
</evidence>
<accession>A0ABU6EAP8</accession>
<evidence type="ECO:0000256" key="8">
    <source>
        <dbReference type="ARBA" id="ARBA00023237"/>
    </source>
</evidence>
<keyword evidence="6" id="KW-0732">Signal</keyword>
<dbReference type="Gene3D" id="2.60.40.2070">
    <property type="match status" value="1"/>
</dbReference>
<dbReference type="Gene3D" id="2.60.40.3110">
    <property type="match status" value="1"/>
</dbReference>
<dbReference type="InterPro" id="IPR042186">
    <property type="entry name" value="FimD_plug_dom"/>
</dbReference>
<gene>
    <name evidence="14" type="ORF">MXM28_21615</name>
</gene>
<proteinExistence type="inferred from homology"/>